<name>A0A0B7KMW7_BIOOC</name>
<sequence length="622" mass="69720">MSIGSSDKHTIKLPRLSAAGLKKGNQINLDRVNDVFENLNRALDSGNTDALKALFRQDAWIRDFLTLSWDFRTIRGKDNIAEYINENSKRLHLRNVWPRKSGAYTPQIEEPEPAAGVEWAETMIDFETDIGRGSGMVRLVTDDADNNVIFALNLALQELKRHEDNVKERRPHGGNNSLKGGSMQGNWQERREREKEFNDAEPFVLVIGAGQAGLEIGARLGRLDVPTLIIDRNPRIGDNWRNRYRTLVTHDPVNYCHMPYLPFPPNWPMFTPKDKLADWFEAYASIMELNVWTSTTIESAEYSEETKSWTVRIIRGDGPVIVLCPRHVILATGHSGEPLVPKFNGQDKFRGTVYHTSQHQDASHDPSVKGKKVIVVGSGNSGHDISQNFYENGADVTMLQRSGTYVISVEKGVHMQHSGIYDETGPPTEDADIYDQSLPLSVQFALKVHQTARIAEAEKEELEGLRRVGFALNFGVDNSGVTRLYLCKGGGYSIDVGCTKLIIDGKIKVHQSVDGIREFDEAGLVLADGERLDADVVVLATGYDNMRTTARKVLGNKVANRLLDVWDLNDEGEVNAIWRYSGHPGFWYMGGNLALCRMYSKFLALQIKASKEGLYTLPFNDE</sequence>
<dbReference type="EMBL" id="CDPU01000061">
    <property type="protein sequence ID" value="CEO56101.1"/>
    <property type="molecule type" value="Genomic_DNA"/>
</dbReference>
<evidence type="ECO:0008006" key="4">
    <source>
        <dbReference type="Google" id="ProtNLM"/>
    </source>
</evidence>
<organism evidence="3">
    <name type="scientific">Bionectria ochroleuca</name>
    <name type="common">Gliocladium roseum</name>
    <dbReference type="NCBI Taxonomy" id="29856"/>
    <lineage>
        <taxon>Eukaryota</taxon>
        <taxon>Fungi</taxon>
        <taxon>Dikarya</taxon>
        <taxon>Ascomycota</taxon>
        <taxon>Pezizomycotina</taxon>
        <taxon>Sordariomycetes</taxon>
        <taxon>Hypocreomycetidae</taxon>
        <taxon>Hypocreales</taxon>
        <taxon>Bionectriaceae</taxon>
        <taxon>Clonostachys</taxon>
    </lineage>
</organism>
<dbReference type="PANTHER" id="PTHR43539">
    <property type="entry name" value="FLAVIN-BINDING MONOOXYGENASE-LIKE PROTEIN (AFU_ORTHOLOGUE AFUA_4G09220)"/>
    <property type="match status" value="1"/>
</dbReference>
<dbReference type="Gene3D" id="3.50.50.60">
    <property type="entry name" value="FAD/NAD(P)-binding domain"/>
    <property type="match status" value="1"/>
</dbReference>
<dbReference type="Pfam" id="PF13738">
    <property type="entry name" value="Pyr_redox_3"/>
    <property type="match status" value="1"/>
</dbReference>
<dbReference type="PRINTS" id="PR00411">
    <property type="entry name" value="PNDRDTASEI"/>
</dbReference>
<feature type="region of interest" description="Disordered" evidence="2">
    <location>
        <begin position="165"/>
        <end position="187"/>
    </location>
</feature>
<feature type="compositionally biased region" description="Polar residues" evidence="2">
    <location>
        <begin position="174"/>
        <end position="187"/>
    </location>
</feature>
<evidence type="ECO:0000256" key="2">
    <source>
        <dbReference type="SAM" id="MobiDB-lite"/>
    </source>
</evidence>
<accession>A0A0B7KMW7</accession>
<dbReference type="InterPro" id="IPR032710">
    <property type="entry name" value="NTF2-like_dom_sf"/>
</dbReference>
<gene>
    <name evidence="3" type="ORF">BN869_000012159_1</name>
</gene>
<dbReference type="GO" id="GO:0004497">
    <property type="term" value="F:monooxygenase activity"/>
    <property type="evidence" value="ECO:0007669"/>
    <property type="project" value="TreeGrafter"/>
</dbReference>
<dbReference type="GO" id="GO:0050660">
    <property type="term" value="F:flavin adenine dinucleotide binding"/>
    <property type="evidence" value="ECO:0007669"/>
    <property type="project" value="TreeGrafter"/>
</dbReference>
<reference evidence="3" key="1">
    <citation type="submission" date="2015-01" db="EMBL/GenBank/DDBJ databases">
        <authorList>
            <person name="Durling Mikael"/>
        </authorList>
    </citation>
    <scope>NUCLEOTIDE SEQUENCE</scope>
</reference>
<dbReference type="AlphaFoldDB" id="A0A0B7KMW7"/>
<dbReference type="InterPro" id="IPR050982">
    <property type="entry name" value="Auxin_biosynth/cation_transpt"/>
</dbReference>
<dbReference type="SUPFAM" id="SSF51905">
    <property type="entry name" value="FAD/NAD(P)-binding domain"/>
    <property type="match status" value="2"/>
</dbReference>
<protein>
    <recommendedName>
        <fullName evidence="4">FAD/NAD(P)-binding domain-containing protein</fullName>
    </recommendedName>
</protein>
<proteinExistence type="predicted"/>
<keyword evidence="1" id="KW-0560">Oxidoreductase</keyword>
<evidence type="ECO:0000313" key="3">
    <source>
        <dbReference type="EMBL" id="CEO56101.1"/>
    </source>
</evidence>
<dbReference type="PANTHER" id="PTHR43539:SF24">
    <property type="entry name" value="FAD_NAD(P)-BINDING DOMAIN-CONTAINING PROTEIN-RELATED"/>
    <property type="match status" value="1"/>
</dbReference>
<dbReference type="InterPro" id="IPR036188">
    <property type="entry name" value="FAD/NAD-bd_sf"/>
</dbReference>
<evidence type="ECO:0000256" key="1">
    <source>
        <dbReference type="ARBA" id="ARBA00023002"/>
    </source>
</evidence>
<dbReference type="SUPFAM" id="SSF54427">
    <property type="entry name" value="NTF2-like"/>
    <property type="match status" value="1"/>
</dbReference>